<organism evidence="6">
    <name type="scientific">Clastoptera arizonana</name>
    <name type="common">Arizona spittle bug</name>
    <dbReference type="NCBI Taxonomy" id="38151"/>
    <lineage>
        <taxon>Eukaryota</taxon>
        <taxon>Metazoa</taxon>
        <taxon>Ecdysozoa</taxon>
        <taxon>Arthropoda</taxon>
        <taxon>Hexapoda</taxon>
        <taxon>Insecta</taxon>
        <taxon>Pterygota</taxon>
        <taxon>Neoptera</taxon>
        <taxon>Paraneoptera</taxon>
        <taxon>Hemiptera</taxon>
        <taxon>Auchenorrhyncha</taxon>
        <taxon>Cercopoidea</taxon>
        <taxon>Clastopteridae</taxon>
        <taxon>Clastoptera</taxon>
    </lineage>
</organism>
<accession>A0A1B6D4C5</accession>
<protein>
    <recommendedName>
        <fullName evidence="5">Ras association domain-containing protein</fullName>
    </recommendedName>
</protein>
<dbReference type="GO" id="GO:0042981">
    <property type="term" value="P:regulation of apoptotic process"/>
    <property type="evidence" value="ECO:0007669"/>
    <property type="project" value="InterPro"/>
</dbReference>
<evidence type="ECO:0000313" key="6">
    <source>
        <dbReference type="EMBL" id="JAS20542.1"/>
    </source>
</evidence>
<dbReference type="Pfam" id="PF21712">
    <property type="entry name" value="RASSF8-10_RA"/>
    <property type="match status" value="1"/>
</dbReference>
<dbReference type="PANTHER" id="PTHR24131:SF10">
    <property type="entry name" value="ANKYRIN-REPEAT, SH3-DOMAIN, AND PROLINE-RICH-REGION CONTAINING PROTEIN, ISOFORM B"/>
    <property type="match status" value="1"/>
</dbReference>
<dbReference type="GO" id="GO:0002039">
    <property type="term" value="F:p53 binding"/>
    <property type="evidence" value="ECO:0007669"/>
    <property type="project" value="InterPro"/>
</dbReference>
<evidence type="ECO:0000256" key="3">
    <source>
        <dbReference type="ARBA" id="ARBA00023043"/>
    </source>
</evidence>
<comment type="subcellular location">
    <subcellularLocation>
        <location evidence="1">Nucleus</location>
    </subcellularLocation>
</comment>
<feature type="domain" description="Ras association" evidence="5">
    <location>
        <begin position="12"/>
        <end position="87"/>
    </location>
</feature>
<keyword evidence="2" id="KW-0677">Repeat</keyword>
<keyword evidence="4" id="KW-0539">Nucleus</keyword>
<sequence>MVAVPTNMVPLIVRVFVEGEVAEVPVTPDTTCRDVIECVRDPGEEGCTLVESWGQGCERVIHEGERPLEILQEWGLHQDQVKLILRYTVLHDPQSGGGTDTR</sequence>
<evidence type="ECO:0000256" key="4">
    <source>
        <dbReference type="ARBA" id="ARBA00023242"/>
    </source>
</evidence>
<dbReference type="InterPro" id="IPR029071">
    <property type="entry name" value="Ubiquitin-like_domsf"/>
</dbReference>
<feature type="non-terminal residue" evidence="6">
    <location>
        <position position="102"/>
    </location>
</feature>
<name>A0A1B6D4C5_9HEMI</name>
<evidence type="ECO:0000256" key="1">
    <source>
        <dbReference type="ARBA" id="ARBA00004123"/>
    </source>
</evidence>
<dbReference type="EMBL" id="GEDC01016756">
    <property type="protein sequence ID" value="JAS20542.1"/>
    <property type="molecule type" value="Transcribed_RNA"/>
</dbReference>
<gene>
    <name evidence="6" type="ORF">g.19479</name>
</gene>
<dbReference type="InterPro" id="IPR048945">
    <property type="entry name" value="RASSF8/10_RA"/>
</dbReference>
<evidence type="ECO:0000259" key="5">
    <source>
        <dbReference type="Pfam" id="PF21712"/>
    </source>
</evidence>
<dbReference type="GO" id="GO:0005634">
    <property type="term" value="C:nucleus"/>
    <property type="evidence" value="ECO:0007669"/>
    <property type="project" value="UniProtKB-SubCell"/>
</dbReference>
<proteinExistence type="predicted"/>
<evidence type="ECO:0000256" key="2">
    <source>
        <dbReference type="ARBA" id="ARBA00022737"/>
    </source>
</evidence>
<dbReference type="PANTHER" id="PTHR24131">
    <property type="entry name" value="APOPTOSIS-STIMULATING OF P53 PROTEIN"/>
    <property type="match status" value="1"/>
</dbReference>
<dbReference type="Gene3D" id="3.10.20.90">
    <property type="entry name" value="Phosphatidylinositol 3-kinase Catalytic Subunit, Chain A, domain 1"/>
    <property type="match status" value="1"/>
</dbReference>
<dbReference type="SUPFAM" id="SSF54236">
    <property type="entry name" value="Ubiquitin-like"/>
    <property type="match status" value="1"/>
</dbReference>
<reference evidence="6" key="1">
    <citation type="submission" date="2015-12" db="EMBL/GenBank/DDBJ databases">
        <title>De novo transcriptome assembly of four potential Pierce s Disease insect vectors from Arizona vineyards.</title>
        <authorList>
            <person name="Tassone E.E."/>
        </authorList>
    </citation>
    <scope>NUCLEOTIDE SEQUENCE</scope>
</reference>
<keyword evidence="3" id="KW-0040">ANK repeat</keyword>
<dbReference type="InterPro" id="IPR047163">
    <property type="entry name" value="ASPP1/2"/>
</dbReference>
<dbReference type="AlphaFoldDB" id="A0A1B6D4C5"/>